<name>A8I169_CHLRE</name>
<dbReference type="PANTHER" id="PTHR48016">
    <property type="entry name" value="MAP KINASE KINASE KINASE SSK2-RELATED-RELATED"/>
    <property type="match status" value="1"/>
</dbReference>
<organism evidence="6 7">
    <name type="scientific">Chlamydomonas reinhardtii</name>
    <name type="common">Chlamydomonas smithii</name>
    <dbReference type="NCBI Taxonomy" id="3055"/>
    <lineage>
        <taxon>Eukaryota</taxon>
        <taxon>Viridiplantae</taxon>
        <taxon>Chlorophyta</taxon>
        <taxon>core chlorophytes</taxon>
        <taxon>Chlorophyceae</taxon>
        <taxon>CS clade</taxon>
        <taxon>Chlamydomonadales</taxon>
        <taxon>Chlamydomonadaceae</taxon>
        <taxon>Chlamydomonas</taxon>
    </lineage>
</organism>
<evidence type="ECO:0000313" key="7">
    <source>
        <dbReference type="Proteomes" id="UP000006906"/>
    </source>
</evidence>
<evidence type="ECO:0000256" key="5">
    <source>
        <dbReference type="ARBA" id="ARBA00022840"/>
    </source>
</evidence>
<proteinExistence type="inferred from homology"/>
<dbReference type="SMART" id="SM00220">
    <property type="entry name" value="S_TKc"/>
    <property type="match status" value="1"/>
</dbReference>
<dbReference type="GO" id="GO:0000165">
    <property type="term" value="P:MAPK cascade"/>
    <property type="evidence" value="ECO:0000318"/>
    <property type="project" value="GO_Central"/>
</dbReference>
<sequence length="415" mass="45117">MATGWDLHEFIFSLEDLDENEKETCFSKLERQGFAAPKKRRAFLALDDADLQAAGISQLSTRKVLRLALAESAAQAGPPQDFLQSFKDLLAKGGIQRPDGATLNRIVQHYSNRLMVASTVDTALQLYEDVRNVPGTFTEQQIKTQCGLTINGPLFPNLSSSLLGATDAVGLPRVLKMLGRDTFEESACRQLCVGKPEDVPLVEAEVLTSRADHQTAATACHGPGLYTAILMPYHPTALVLMAPLPLCALLAGVKRMVVALEYIHAKGFVHMDVKAANIFVGTDGRWWLGDFGSTVRKDWLITSTTSWFLPTPPTASTRGAPELDWYMLVVAMVIEVLRSQDISWKDKLISQEFCTPWAQLEVTMCDIQRDVPGSSDLLSYLNGLLKRAAGLKPAAAEAAAEEGVGEKGAAEKGAA</sequence>
<dbReference type="SUPFAM" id="SSF56112">
    <property type="entry name" value="Protein kinase-like (PK-like)"/>
    <property type="match status" value="1"/>
</dbReference>
<evidence type="ECO:0000256" key="3">
    <source>
        <dbReference type="ARBA" id="ARBA00022741"/>
    </source>
</evidence>
<protein>
    <submittedName>
        <fullName evidence="6">Uncharacterized protein</fullName>
    </submittedName>
</protein>
<keyword evidence="5" id="KW-0067">ATP-binding</keyword>
<reference evidence="6 7" key="1">
    <citation type="journal article" date="2007" name="Science">
        <title>The Chlamydomonas genome reveals the evolution of key animal and plant functions.</title>
        <authorList>
            <person name="Merchant S.S."/>
            <person name="Prochnik S.E."/>
            <person name="Vallon O."/>
            <person name="Harris E.H."/>
            <person name="Karpowicz S.J."/>
            <person name="Witman G.B."/>
            <person name="Terry A."/>
            <person name="Salamov A."/>
            <person name="Fritz-Laylin L.K."/>
            <person name="Marechal-Drouard L."/>
            <person name="Marshall W.F."/>
            <person name="Qu L.H."/>
            <person name="Nelson D.R."/>
            <person name="Sanderfoot A.A."/>
            <person name="Spalding M.H."/>
            <person name="Kapitonov V.V."/>
            <person name="Ren Q."/>
            <person name="Ferris P."/>
            <person name="Lindquist E."/>
            <person name="Shapiro H."/>
            <person name="Lucas S.M."/>
            <person name="Grimwood J."/>
            <person name="Schmutz J."/>
            <person name="Cardol P."/>
            <person name="Cerutti H."/>
            <person name="Chanfreau G."/>
            <person name="Chen C.L."/>
            <person name="Cognat V."/>
            <person name="Croft M.T."/>
            <person name="Dent R."/>
            <person name="Dutcher S."/>
            <person name="Fernandez E."/>
            <person name="Fukuzawa H."/>
            <person name="Gonzalez-Ballester D."/>
            <person name="Gonzalez-Halphen D."/>
            <person name="Hallmann A."/>
            <person name="Hanikenne M."/>
            <person name="Hippler M."/>
            <person name="Inwood W."/>
            <person name="Jabbari K."/>
            <person name="Kalanon M."/>
            <person name="Kuras R."/>
            <person name="Lefebvre P.A."/>
            <person name="Lemaire S.D."/>
            <person name="Lobanov A.V."/>
            <person name="Lohr M."/>
            <person name="Manuell A."/>
            <person name="Meier I."/>
            <person name="Mets L."/>
            <person name="Mittag M."/>
            <person name="Mittelmeier T."/>
            <person name="Moroney J.V."/>
            <person name="Moseley J."/>
            <person name="Napoli C."/>
            <person name="Nedelcu A.M."/>
            <person name="Niyogi K."/>
            <person name="Novoselov S.V."/>
            <person name="Paulsen I.T."/>
            <person name="Pazour G."/>
            <person name="Purton S."/>
            <person name="Ral J.P."/>
            <person name="Riano-Pachon D.M."/>
            <person name="Riekhof W."/>
            <person name="Rymarquis L."/>
            <person name="Schroda M."/>
            <person name="Stern D."/>
            <person name="Umen J."/>
            <person name="Willows R."/>
            <person name="Wilson N."/>
            <person name="Zimmer S.L."/>
            <person name="Allmer J."/>
            <person name="Balk J."/>
            <person name="Bisova K."/>
            <person name="Chen C.J."/>
            <person name="Elias M."/>
            <person name="Gendler K."/>
            <person name="Hauser C."/>
            <person name="Lamb M.R."/>
            <person name="Ledford H."/>
            <person name="Long J.C."/>
            <person name="Minagawa J."/>
            <person name="Page M.D."/>
            <person name="Pan J."/>
            <person name="Pootakham W."/>
            <person name="Roje S."/>
            <person name="Rose A."/>
            <person name="Stahlberg E."/>
            <person name="Terauchi A.M."/>
            <person name="Yang P."/>
            <person name="Ball S."/>
            <person name="Bowler C."/>
            <person name="Dieckmann C.L."/>
            <person name="Gladyshev V.N."/>
            <person name="Green P."/>
            <person name="Jorgensen R."/>
            <person name="Mayfield S."/>
            <person name="Mueller-Roeber B."/>
            <person name="Rajamani S."/>
            <person name="Sayre R.T."/>
            <person name="Brokstein P."/>
            <person name="Dubchak I."/>
            <person name="Goodstein D."/>
            <person name="Hornick L."/>
            <person name="Huang Y.W."/>
            <person name="Jhaveri J."/>
            <person name="Luo Y."/>
            <person name="Martinez D."/>
            <person name="Ngau W.C."/>
            <person name="Otillar B."/>
            <person name="Poliakov A."/>
            <person name="Porter A."/>
            <person name="Szajkowski L."/>
            <person name="Werner G."/>
            <person name="Zhou K."/>
            <person name="Grigoriev I.V."/>
            <person name="Rokhsar D.S."/>
            <person name="Grossman A.R."/>
        </authorList>
    </citation>
    <scope>NUCLEOTIDE SEQUENCE [LARGE SCALE GENOMIC DNA]</scope>
    <source>
        <strain evidence="7">CC-503</strain>
    </source>
</reference>
<dbReference type="RefSeq" id="XP_001698412.1">
    <property type="nucleotide sequence ID" value="XM_001698360.2"/>
</dbReference>
<keyword evidence="3" id="KW-0547">Nucleotide-binding</keyword>
<dbReference type="InterPro" id="IPR000719">
    <property type="entry name" value="Prot_kinase_dom"/>
</dbReference>
<keyword evidence="4" id="KW-0418">Kinase</keyword>
<dbReference type="PaxDb" id="3055-EDP07905"/>
<dbReference type="Proteomes" id="UP000006906">
    <property type="component" value="Chromosome 10"/>
</dbReference>
<dbReference type="InterPro" id="IPR050538">
    <property type="entry name" value="MAP_kinase_kinase_kinase"/>
</dbReference>
<dbReference type="InParanoid" id="A8I169"/>
<dbReference type="GeneID" id="5723967"/>
<dbReference type="STRING" id="3055.A8I169"/>
<comment type="similarity">
    <text evidence="1">Belongs to the protein kinase superfamily. STE Ser/Thr protein kinase family. MAP kinase kinase kinase subfamily.</text>
</comment>
<dbReference type="EMBL" id="CM008971">
    <property type="protein sequence ID" value="PNW78018.1"/>
    <property type="molecule type" value="Genomic_DNA"/>
</dbReference>
<dbReference type="KEGG" id="cre:CHLRE_10g461150v5"/>
<keyword evidence="7" id="KW-1185">Reference proteome</keyword>
<dbReference type="HOGENOM" id="CLU_662865_0_0_1"/>
<dbReference type="Gramene" id="PNW78018">
    <property type="protein sequence ID" value="PNW78018"/>
    <property type="gene ID" value="CHLRE_10g461150v5"/>
</dbReference>
<dbReference type="Gene3D" id="1.10.510.10">
    <property type="entry name" value="Transferase(Phosphotransferase) domain 1"/>
    <property type="match status" value="1"/>
</dbReference>
<dbReference type="InterPro" id="IPR008271">
    <property type="entry name" value="Ser/Thr_kinase_AS"/>
</dbReference>
<evidence type="ECO:0000256" key="4">
    <source>
        <dbReference type="ARBA" id="ARBA00022777"/>
    </source>
</evidence>
<dbReference type="PANTHER" id="PTHR48016:SF47">
    <property type="entry name" value="PROTEIN KINASE DOMAIN-CONTAINING PROTEIN"/>
    <property type="match status" value="1"/>
</dbReference>
<dbReference type="AlphaFoldDB" id="A8I169"/>
<evidence type="ECO:0000256" key="2">
    <source>
        <dbReference type="ARBA" id="ARBA00022679"/>
    </source>
</evidence>
<evidence type="ECO:0000313" key="6">
    <source>
        <dbReference type="EMBL" id="PNW78018.1"/>
    </source>
</evidence>
<dbReference type="Pfam" id="PF00069">
    <property type="entry name" value="Pkinase"/>
    <property type="match status" value="1"/>
</dbReference>
<accession>A8I169</accession>
<dbReference type="OMA" id="EKEYTHM"/>
<dbReference type="OrthoDB" id="4062651at2759"/>
<dbReference type="GO" id="GO:0005524">
    <property type="term" value="F:ATP binding"/>
    <property type="evidence" value="ECO:0007669"/>
    <property type="project" value="UniProtKB-KW"/>
</dbReference>
<dbReference type="GO" id="GO:0004672">
    <property type="term" value="F:protein kinase activity"/>
    <property type="evidence" value="ECO:0007669"/>
    <property type="project" value="InterPro"/>
</dbReference>
<dbReference type="InterPro" id="IPR011009">
    <property type="entry name" value="Kinase-like_dom_sf"/>
</dbReference>
<evidence type="ECO:0000256" key="1">
    <source>
        <dbReference type="ARBA" id="ARBA00006529"/>
    </source>
</evidence>
<gene>
    <name evidence="6" type="ORF">CHLRE_10g461150v5</name>
</gene>
<dbReference type="PROSITE" id="PS00108">
    <property type="entry name" value="PROTEIN_KINASE_ST"/>
    <property type="match status" value="1"/>
</dbReference>
<keyword evidence="2" id="KW-0808">Transferase</keyword>